<comment type="caution">
    <text evidence="2">The sequence shown here is derived from an EMBL/GenBank/DDBJ whole genome shotgun (WGS) entry which is preliminary data.</text>
</comment>
<accession>A0AAD2Q2P4</accession>
<dbReference type="GO" id="GO:0012505">
    <property type="term" value="C:endomembrane system"/>
    <property type="evidence" value="ECO:0007669"/>
    <property type="project" value="TreeGrafter"/>
</dbReference>
<evidence type="ECO:0000313" key="3">
    <source>
        <dbReference type="Proteomes" id="UP001295794"/>
    </source>
</evidence>
<dbReference type="AlphaFoldDB" id="A0AAD2Q2P4"/>
<dbReference type="Pfam" id="PF14559">
    <property type="entry name" value="TPR_19"/>
    <property type="match status" value="1"/>
</dbReference>
<dbReference type="PANTHER" id="PTHR46512">
    <property type="entry name" value="PEPTIDYLPROLYL ISOMERASE"/>
    <property type="match status" value="1"/>
</dbReference>
<dbReference type="Gene3D" id="1.25.40.10">
    <property type="entry name" value="Tetratricopeptide repeat domain"/>
    <property type="match status" value="1"/>
</dbReference>
<dbReference type="GO" id="GO:0005740">
    <property type="term" value="C:mitochondrial envelope"/>
    <property type="evidence" value="ECO:0007669"/>
    <property type="project" value="TreeGrafter"/>
</dbReference>
<sequence>MADNLTTAQKVQIAKDKKDAADLAFKEGNIPLALSSYHGALLYLLGLDKNALEGIGMASPSPPIDPSKPDDKTKERTEVDNIVEKIYANMCACHLKRGNWKRAIETADKALAKNENNFKAIFRKAKALSEEGYTERAIKLLEQLRDKSAADAPLATTELARLRALDKERERANNKKLKGFLSRDRGERTEKQTEDVIEAIESARIEEIPDDQ</sequence>
<name>A0AAD2Q2P4_9AGAR</name>
<dbReference type="PANTHER" id="PTHR46512:SF1">
    <property type="entry name" value="PEPTIDYLPROLYL ISOMERASE"/>
    <property type="match status" value="1"/>
</dbReference>
<dbReference type="Proteomes" id="UP001295794">
    <property type="component" value="Unassembled WGS sequence"/>
</dbReference>
<gene>
    <name evidence="2" type="ORF">MYCIT1_LOCUS13178</name>
</gene>
<dbReference type="GO" id="GO:0005829">
    <property type="term" value="C:cytosol"/>
    <property type="evidence" value="ECO:0007669"/>
    <property type="project" value="TreeGrafter"/>
</dbReference>
<dbReference type="InterPro" id="IPR011990">
    <property type="entry name" value="TPR-like_helical_dom_sf"/>
</dbReference>
<protein>
    <recommendedName>
        <fullName evidence="4">TPR-like protein</fullName>
    </recommendedName>
</protein>
<dbReference type="EMBL" id="CAVNYO010000148">
    <property type="protein sequence ID" value="CAK5269453.1"/>
    <property type="molecule type" value="Genomic_DNA"/>
</dbReference>
<proteinExistence type="predicted"/>
<dbReference type="InterPro" id="IPR050754">
    <property type="entry name" value="FKBP4/5/8-like"/>
</dbReference>
<organism evidence="2 3">
    <name type="scientific">Mycena citricolor</name>
    <dbReference type="NCBI Taxonomy" id="2018698"/>
    <lineage>
        <taxon>Eukaryota</taxon>
        <taxon>Fungi</taxon>
        <taxon>Dikarya</taxon>
        <taxon>Basidiomycota</taxon>
        <taxon>Agaricomycotina</taxon>
        <taxon>Agaricomycetes</taxon>
        <taxon>Agaricomycetidae</taxon>
        <taxon>Agaricales</taxon>
        <taxon>Marasmiineae</taxon>
        <taxon>Mycenaceae</taxon>
        <taxon>Mycena</taxon>
    </lineage>
</organism>
<dbReference type="GO" id="GO:0043066">
    <property type="term" value="P:negative regulation of apoptotic process"/>
    <property type="evidence" value="ECO:0007669"/>
    <property type="project" value="TreeGrafter"/>
</dbReference>
<feature type="region of interest" description="Disordered" evidence="1">
    <location>
        <begin position="176"/>
        <end position="195"/>
    </location>
</feature>
<evidence type="ECO:0000313" key="2">
    <source>
        <dbReference type="EMBL" id="CAK5269453.1"/>
    </source>
</evidence>
<dbReference type="GO" id="GO:0044183">
    <property type="term" value="F:protein folding chaperone"/>
    <property type="evidence" value="ECO:0007669"/>
    <property type="project" value="TreeGrafter"/>
</dbReference>
<dbReference type="GO" id="GO:0016020">
    <property type="term" value="C:membrane"/>
    <property type="evidence" value="ECO:0007669"/>
    <property type="project" value="TreeGrafter"/>
</dbReference>
<dbReference type="SUPFAM" id="SSF48452">
    <property type="entry name" value="TPR-like"/>
    <property type="match status" value="1"/>
</dbReference>
<keyword evidence="3" id="KW-1185">Reference proteome</keyword>
<evidence type="ECO:0000256" key="1">
    <source>
        <dbReference type="SAM" id="MobiDB-lite"/>
    </source>
</evidence>
<evidence type="ECO:0008006" key="4">
    <source>
        <dbReference type="Google" id="ProtNLM"/>
    </source>
</evidence>
<feature type="compositionally biased region" description="Basic and acidic residues" evidence="1">
    <location>
        <begin position="181"/>
        <end position="194"/>
    </location>
</feature>
<reference evidence="2" key="1">
    <citation type="submission" date="2023-11" db="EMBL/GenBank/DDBJ databases">
        <authorList>
            <person name="De Vega J J."/>
            <person name="De Vega J J."/>
        </authorList>
    </citation>
    <scope>NUCLEOTIDE SEQUENCE</scope>
</reference>